<reference evidence="3" key="1">
    <citation type="journal article" date="2019" name="Nat. Commun.">
        <title>Expansion of phycobilisome linker gene families in mesophilic red algae.</title>
        <authorList>
            <person name="Lee J."/>
            <person name="Kim D."/>
            <person name="Bhattacharya D."/>
            <person name="Yoon H.S."/>
        </authorList>
    </citation>
    <scope>NUCLEOTIDE SEQUENCE [LARGE SCALE GENOMIC DNA]</scope>
    <source>
        <strain evidence="3">CCMP 1328</strain>
    </source>
</reference>
<feature type="region of interest" description="Disordered" evidence="1">
    <location>
        <begin position="659"/>
        <end position="693"/>
    </location>
</feature>
<organism evidence="2 3">
    <name type="scientific">Porphyridium purpureum</name>
    <name type="common">Red alga</name>
    <name type="synonym">Porphyridium cruentum</name>
    <dbReference type="NCBI Taxonomy" id="35688"/>
    <lineage>
        <taxon>Eukaryota</taxon>
        <taxon>Rhodophyta</taxon>
        <taxon>Bangiophyceae</taxon>
        <taxon>Porphyridiales</taxon>
        <taxon>Porphyridiaceae</taxon>
        <taxon>Porphyridium</taxon>
    </lineage>
</organism>
<feature type="compositionally biased region" description="Basic residues" evidence="1">
    <location>
        <begin position="210"/>
        <end position="219"/>
    </location>
</feature>
<gene>
    <name evidence="2" type="ORF">FVE85_0217</name>
</gene>
<keyword evidence="3" id="KW-1185">Reference proteome</keyword>
<dbReference type="EMBL" id="VRMN01000002">
    <property type="protein sequence ID" value="KAA8496488.1"/>
    <property type="molecule type" value="Genomic_DNA"/>
</dbReference>
<feature type="compositionally biased region" description="Polar residues" evidence="1">
    <location>
        <begin position="492"/>
        <end position="501"/>
    </location>
</feature>
<comment type="caution">
    <text evidence="2">The sequence shown here is derived from an EMBL/GenBank/DDBJ whole genome shotgun (WGS) entry which is preliminary data.</text>
</comment>
<evidence type="ECO:0000256" key="1">
    <source>
        <dbReference type="SAM" id="MobiDB-lite"/>
    </source>
</evidence>
<feature type="region of interest" description="Disordered" evidence="1">
    <location>
        <begin position="130"/>
        <end position="152"/>
    </location>
</feature>
<proteinExistence type="predicted"/>
<evidence type="ECO:0000313" key="3">
    <source>
        <dbReference type="Proteomes" id="UP000324585"/>
    </source>
</evidence>
<feature type="region of interest" description="Disordered" evidence="1">
    <location>
        <begin position="480"/>
        <end position="517"/>
    </location>
</feature>
<protein>
    <submittedName>
        <fullName evidence="2">Uncharacterized protein</fullName>
    </submittedName>
</protein>
<sequence>MRGTKSIPQFVHQRDTSLHEAGNINKQRVVEMGGTASRDSSANAIEAGVVAGRRAGLLRSSALENFLFSDGDGGSGSERSRFLRVGDEAYFDQLGEEVGLLLRHVGTGSSSTSQESPGVLGVPYELSNNVAGTNHSAGSEQQSQQREEQMQVARTLVRSAAADPLGSRAQRVSVLTRVVAARLKLIWLDLQGVTMGKYEQEHDENQQSRQQRHRRRHQQRPQNAQTASTTPDLAQMHALIVLLRLHFSSLLGHSKLDSNCMYAVLGSSFLFDEENHEDKRQKTILFGRWLAKCLLQSCVETLCALIRTFQKDVTVLAQDKTGSASVGPFPVRELGYITGSILDLMLVMLAMSTSASFNETLGDVTTPVFAEQLFSENPRVQKQLLDTLTRLLIGRDLFCPAANAESKAAVPEICLDPAVYSPDVVVLNSPPKYILALHEKQRQQQLEQEGGSSLFSVFGYQALRDRLLFGKPLFGDQGNATQAARTDIPTLSRASRSSASGTPGRWTPADSSSPSARHVRDSLHGLLDHLRDQALLLLLLCTQGEKEHSTCSTMLEELRFRGGFGSSTARPMHEHRFLTALETCEEYLWMDERGAMLFYTLFVRNSSFRAQVLNPLNGRDVAEKIVLPCVRLLTCVSGSLTEQDLSALHARDADLTLSSSQMQSVPQRQQQQSQRGASAACRSGGRNHDSRNHELEDPLAASTYISHVLLVLLTEVPKLVDEFDRCAVNASELDELWQIELSPLHKNGESETDQCRLTEVVVLSACQSIRRFASDQYVVKLCSAIISNICSRMHSWGPELSRSLVGALSFMSVSYVEQSVLDSNRVDGDRVYSQARYPTSHHFSQELRSVGALLEVMFLSITDLVFRSRNPNTRHLLCALMDQRECLFDVDGGISIMTVRNRCGSVNFRASAARLTQLLNRIETQCGTRAWESLASDARVRAVDSACAREKKGSSQLLSDLIYGDMIVQPTIFYFEEEKPSASSFLLAYTWSLVLNYSPHIDFNLDADCWNFVR</sequence>
<dbReference type="AlphaFoldDB" id="A0A5J4YZI3"/>
<feature type="compositionally biased region" description="Low complexity" evidence="1">
    <location>
        <begin position="659"/>
        <end position="684"/>
    </location>
</feature>
<name>A0A5J4YZI3_PORPP</name>
<dbReference type="Proteomes" id="UP000324585">
    <property type="component" value="Unassembled WGS sequence"/>
</dbReference>
<feature type="compositionally biased region" description="Polar residues" evidence="1">
    <location>
        <begin position="221"/>
        <end position="230"/>
    </location>
</feature>
<feature type="region of interest" description="Disordered" evidence="1">
    <location>
        <begin position="198"/>
        <end position="230"/>
    </location>
</feature>
<evidence type="ECO:0000313" key="2">
    <source>
        <dbReference type="EMBL" id="KAA8496488.1"/>
    </source>
</evidence>
<accession>A0A5J4YZI3</accession>